<reference evidence="1 2" key="1">
    <citation type="journal article" date="2021" name="Microorganisms">
        <title>Acidisoma silvae sp. nov. and Acidisomacellulosilytica sp. nov., Two Acidophilic Bacteria Isolated from Decaying Wood, Hydrolyzing Cellulose and Producing Poly-3-hydroxybutyrate.</title>
        <authorList>
            <person name="Mieszkin S."/>
            <person name="Pouder E."/>
            <person name="Uroz S."/>
            <person name="Simon-Colin C."/>
            <person name="Alain K."/>
        </authorList>
    </citation>
    <scope>NUCLEOTIDE SEQUENCE [LARGE SCALE GENOMIC DNA]</scope>
    <source>
        <strain evidence="1 2">HW T5.17</strain>
    </source>
</reference>
<dbReference type="AlphaFoldDB" id="A0A963Z8X6"/>
<gene>
    <name evidence="1" type="ORF">ACELLULO517_27630</name>
</gene>
<comment type="caution">
    <text evidence="1">The sequence shown here is derived from an EMBL/GenBank/DDBJ whole genome shotgun (WGS) entry which is preliminary data.</text>
</comment>
<proteinExistence type="predicted"/>
<sequence>MSGAADDQAGSKIDDKIEALRLSVDRLAQGLTLMLEAQAAQGEMLRQLLQAASQPAPAESPVAQALTKLSATIGAQTLLLQAVGRDLERLPAEVGREVAGGLRAVLGEVP</sequence>
<protein>
    <submittedName>
        <fullName evidence="1">Uncharacterized protein</fullName>
    </submittedName>
</protein>
<accession>A0A963Z8X6</accession>
<evidence type="ECO:0000313" key="2">
    <source>
        <dbReference type="Proteomes" id="UP000721844"/>
    </source>
</evidence>
<evidence type="ECO:0000313" key="1">
    <source>
        <dbReference type="EMBL" id="MCB8884037.1"/>
    </source>
</evidence>
<dbReference type="EMBL" id="JAESVA010000021">
    <property type="protein sequence ID" value="MCB8884037.1"/>
    <property type="molecule type" value="Genomic_DNA"/>
</dbReference>
<name>A0A963Z8X6_9PROT</name>
<dbReference type="Proteomes" id="UP000721844">
    <property type="component" value="Unassembled WGS sequence"/>
</dbReference>
<organism evidence="1 2">
    <name type="scientific">Acidisoma cellulosilyticum</name>
    <dbReference type="NCBI Taxonomy" id="2802395"/>
    <lineage>
        <taxon>Bacteria</taxon>
        <taxon>Pseudomonadati</taxon>
        <taxon>Pseudomonadota</taxon>
        <taxon>Alphaproteobacteria</taxon>
        <taxon>Acetobacterales</taxon>
        <taxon>Acidocellaceae</taxon>
        <taxon>Acidisoma</taxon>
    </lineage>
</organism>
<keyword evidence="2" id="KW-1185">Reference proteome</keyword>
<dbReference type="RefSeq" id="WP_227310779.1">
    <property type="nucleotide sequence ID" value="NZ_JAESVA010000021.1"/>
</dbReference>